<dbReference type="InterPro" id="IPR002934">
    <property type="entry name" value="Polymerase_NTP_transf_dom"/>
</dbReference>
<protein>
    <recommendedName>
        <fullName evidence="1">Polymerase nucleotidyl transferase domain-containing protein</fullName>
    </recommendedName>
</protein>
<feature type="domain" description="Polymerase nucleotidyl transferase" evidence="1">
    <location>
        <begin position="25"/>
        <end position="69"/>
    </location>
</feature>
<keyword evidence="3" id="KW-1185">Reference proteome</keyword>
<dbReference type="SUPFAM" id="SSF81301">
    <property type="entry name" value="Nucleotidyltransferase"/>
    <property type="match status" value="1"/>
</dbReference>
<proteinExistence type="predicted"/>
<dbReference type="EMBL" id="NMQW01000057">
    <property type="protein sequence ID" value="OXM82767.1"/>
    <property type="molecule type" value="Genomic_DNA"/>
</dbReference>
<gene>
    <name evidence="2" type="ORF">CF651_29310</name>
</gene>
<evidence type="ECO:0000259" key="1">
    <source>
        <dbReference type="Pfam" id="PF01909"/>
    </source>
</evidence>
<dbReference type="Proteomes" id="UP000215509">
    <property type="component" value="Unassembled WGS sequence"/>
</dbReference>
<name>A0A229UH97_9BACL</name>
<dbReference type="Pfam" id="PF01909">
    <property type="entry name" value="NTP_transf_2"/>
    <property type="match status" value="1"/>
</dbReference>
<dbReference type="RefSeq" id="WP_094018409.1">
    <property type="nucleotide sequence ID" value="NZ_NMQW01000057.1"/>
</dbReference>
<accession>A0A229UH97</accession>
<evidence type="ECO:0000313" key="3">
    <source>
        <dbReference type="Proteomes" id="UP000215509"/>
    </source>
</evidence>
<dbReference type="InterPro" id="IPR043519">
    <property type="entry name" value="NT_sf"/>
</dbReference>
<evidence type="ECO:0000313" key="2">
    <source>
        <dbReference type="EMBL" id="OXM82767.1"/>
    </source>
</evidence>
<reference evidence="2 3" key="1">
    <citation type="submission" date="2017-07" db="EMBL/GenBank/DDBJ databases">
        <title>Genome sequencing and assembly of Paenibacillus rigui.</title>
        <authorList>
            <person name="Mayilraj S."/>
        </authorList>
    </citation>
    <scope>NUCLEOTIDE SEQUENCE [LARGE SCALE GENOMIC DNA]</scope>
    <source>
        <strain evidence="2 3">JCM 16352</strain>
    </source>
</reference>
<organism evidence="2 3">
    <name type="scientific">Paenibacillus rigui</name>
    <dbReference type="NCBI Taxonomy" id="554312"/>
    <lineage>
        <taxon>Bacteria</taxon>
        <taxon>Bacillati</taxon>
        <taxon>Bacillota</taxon>
        <taxon>Bacilli</taxon>
        <taxon>Bacillales</taxon>
        <taxon>Paenibacillaceae</taxon>
        <taxon>Paenibacillus</taxon>
    </lineage>
</organism>
<dbReference type="CDD" id="cd05403">
    <property type="entry name" value="NT_KNTase_like"/>
    <property type="match status" value="1"/>
</dbReference>
<dbReference type="AlphaFoldDB" id="A0A229UH97"/>
<dbReference type="Gene3D" id="3.30.460.10">
    <property type="entry name" value="Beta Polymerase, domain 2"/>
    <property type="match status" value="1"/>
</dbReference>
<dbReference type="OrthoDB" id="192359at2"/>
<sequence length="269" mass="30914">MNLDSLKLREHHRESVANLIRLLEQDESFRAIILSGSIAQGVARDDSDIDVYLVVTDEEFQKRKRDHSLCYYDKDVCTYPEGYIDGKIINYAFLESALERGSEPTRASFIGSRAVFSRIPGIDSLLQQIPVYPEVNREQNLKDFYAQVLLYGKYFAARALDQNNPYLLSQSLSNVVLFAGRLILAYNRILFPCHKSFMRAVEGAPDKPVQYVQQVHELLADPTKERMLEFVETIGSFQDWGITYHQAVSLFVANNEWNWIDAPPPLQDR</sequence>
<comment type="caution">
    <text evidence="2">The sequence shown here is derived from an EMBL/GenBank/DDBJ whole genome shotgun (WGS) entry which is preliminary data.</text>
</comment>